<dbReference type="PROSITE" id="PS00061">
    <property type="entry name" value="ADH_SHORT"/>
    <property type="match status" value="1"/>
</dbReference>
<evidence type="ECO:0000256" key="1">
    <source>
        <dbReference type="ARBA" id="ARBA00023002"/>
    </source>
</evidence>
<comment type="similarity">
    <text evidence="2">Belongs to the short-chain dehydrogenases/reductases (SDR) family.</text>
</comment>
<organism evidence="3 4">
    <name type="scientific">Clavelina lepadiformis</name>
    <name type="common">Light-bulb sea squirt</name>
    <name type="synonym">Ascidia lepadiformis</name>
    <dbReference type="NCBI Taxonomy" id="159417"/>
    <lineage>
        <taxon>Eukaryota</taxon>
        <taxon>Metazoa</taxon>
        <taxon>Chordata</taxon>
        <taxon>Tunicata</taxon>
        <taxon>Ascidiacea</taxon>
        <taxon>Aplousobranchia</taxon>
        <taxon>Clavelinidae</taxon>
        <taxon>Clavelina</taxon>
    </lineage>
</organism>
<dbReference type="PANTHER" id="PTHR44404:SF1">
    <property type="entry name" value="HYDROXYSTEROID 11-BETA-DEHYDROGENASE 1-LIKE PROTEIN"/>
    <property type="match status" value="1"/>
</dbReference>
<evidence type="ECO:0000313" key="4">
    <source>
        <dbReference type="Proteomes" id="UP001642483"/>
    </source>
</evidence>
<comment type="caution">
    <text evidence="3">The sequence shown here is derived from an EMBL/GenBank/DDBJ whole genome shotgun (WGS) entry which is preliminary data.</text>
</comment>
<reference evidence="3 4" key="1">
    <citation type="submission" date="2024-02" db="EMBL/GenBank/DDBJ databases">
        <authorList>
            <person name="Daric V."/>
            <person name="Darras S."/>
        </authorList>
    </citation>
    <scope>NUCLEOTIDE SEQUENCE [LARGE SCALE GENOMIC DNA]</scope>
</reference>
<proteinExistence type="inferred from homology"/>
<protein>
    <submittedName>
        <fullName evidence="3">Uncharacterized protein</fullName>
    </submittedName>
</protein>
<evidence type="ECO:0000313" key="3">
    <source>
        <dbReference type="EMBL" id="CAK8675874.1"/>
    </source>
</evidence>
<gene>
    <name evidence="3" type="ORF">CVLEPA_LOCUS5400</name>
</gene>
<dbReference type="Proteomes" id="UP001642483">
    <property type="component" value="Unassembled WGS sequence"/>
</dbReference>
<name>A0ABP0FBQ7_CLALP</name>
<dbReference type="Pfam" id="PF00106">
    <property type="entry name" value="adh_short"/>
    <property type="match status" value="1"/>
</dbReference>
<keyword evidence="1" id="KW-0560">Oxidoreductase</keyword>
<dbReference type="InterPro" id="IPR020904">
    <property type="entry name" value="Sc_DH/Rdtase_CS"/>
</dbReference>
<dbReference type="SUPFAM" id="SSF51735">
    <property type="entry name" value="NAD(P)-binding Rossmann-fold domains"/>
    <property type="match status" value="1"/>
</dbReference>
<evidence type="ECO:0000256" key="2">
    <source>
        <dbReference type="RuleBase" id="RU000363"/>
    </source>
</evidence>
<sequence>MGFIKKSAVVLAIAMLVYFFIPQHVNLDEVRGKRILITGASQNIGMELAYKYSKLGAKIVITARREKQLQEVVENCKKLGALEANYIVADMADIQQTKKLIEKTVKILGGLDYLVLNHALLIDMQQWIGNDAQLNTADTMMTINYFSYIHLSSYATPYLVKSNGHLVVVSSLAGHVMNPYTGSYSASKAAINQFYSSLRLEMALQKKYDYSITVCMLGAIATDSSEKMRQAGVKKLKLAAHPVGDTAQEIVDAAAARRAYTFIPKWTALTGIIRAFTTDALDNIYLYFIYG</sequence>
<dbReference type="PANTHER" id="PTHR44404">
    <property type="entry name" value="HYDROXYSTEROID DEHYDROGENASE 1M"/>
    <property type="match status" value="1"/>
</dbReference>
<dbReference type="PRINTS" id="PR00080">
    <property type="entry name" value="SDRFAMILY"/>
</dbReference>
<dbReference type="InterPro" id="IPR036291">
    <property type="entry name" value="NAD(P)-bd_dom_sf"/>
</dbReference>
<dbReference type="InterPro" id="IPR002347">
    <property type="entry name" value="SDR_fam"/>
</dbReference>
<dbReference type="Gene3D" id="3.40.50.720">
    <property type="entry name" value="NAD(P)-binding Rossmann-like Domain"/>
    <property type="match status" value="1"/>
</dbReference>
<dbReference type="EMBL" id="CAWYQH010000024">
    <property type="protein sequence ID" value="CAK8675874.1"/>
    <property type="molecule type" value="Genomic_DNA"/>
</dbReference>
<accession>A0ABP0FBQ7</accession>
<keyword evidence="4" id="KW-1185">Reference proteome</keyword>
<dbReference type="PRINTS" id="PR00081">
    <property type="entry name" value="GDHRDH"/>
</dbReference>